<dbReference type="PANTHER" id="PTHR43767:SF1">
    <property type="entry name" value="NONRIBOSOMAL PEPTIDE SYNTHASE PES1 (EUROFUNG)-RELATED"/>
    <property type="match status" value="1"/>
</dbReference>
<dbReference type="SUPFAM" id="SSF56801">
    <property type="entry name" value="Acetyl-CoA synthetase-like"/>
    <property type="match status" value="1"/>
</dbReference>
<dbReference type="InterPro" id="IPR050237">
    <property type="entry name" value="ATP-dep_AMP-bd_enzyme"/>
</dbReference>
<dbReference type="Proteomes" id="UP000276888">
    <property type="component" value="Chromosome"/>
</dbReference>
<organism evidence="3 4">
    <name type="scientific">Microbacterium lemovicicum</name>
    <dbReference type="NCBI Taxonomy" id="1072463"/>
    <lineage>
        <taxon>Bacteria</taxon>
        <taxon>Bacillati</taxon>
        <taxon>Actinomycetota</taxon>
        <taxon>Actinomycetes</taxon>
        <taxon>Micrococcales</taxon>
        <taxon>Microbacteriaceae</taxon>
        <taxon>Microbacterium</taxon>
    </lineage>
</organism>
<reference evidence="3 4" key="1">
    <citation type="submission" date="2018-08" db="EMBL/GenBank/DDBJ databases">
        <title>Microbacterium lemovicicum sp. nov., a bacterium isolated from a natural uranium-rich soil.</title>
        <authorList>
            <person name="ORTET P."/>
        </authorList>
    </citation>
    <scope>NUCLEOTIDE SEQUENCE [LARGE SCALE GENOMIC DNA]</scope>
    <source>
        <strain evidence="3 4">Viu22</strain>
    </source>
</reference>
<dbReference type="OrthoDB" id="3443462at2"/>
<dbReference type="Gene3D" id="3.40.50.12780">
    <property type="entry name" value="N-terminal domain of ligase-like"/>
    <property type="match status" value="1"/>
</dbReference>
<evidence type="ECO:0000313" key="3">
    <source>
        <dbReference type="EMBL" id="AZS38335.1"/>
    </source>
</evidence>
<dbReference type="InterPro" id="IPR000873">
    <property type="entry name" value="AMP-dep_synth/lig_dom"/>
</dbReference>
<dbReference type="AlphaFoldDB" id="A0A3Q9J0D9"/>
<dbReference type="GO" id="GO:0004467">
    <property type="term" value="F:long-chain fatty acid-CoA ligase activity"/>
    <property type="evidence" value="ECO:0007669"/>
    <property type="project" value="UniProtKB-EC"/>
</dbReference>
<dbReference type="InterPro" id="IPR025110">
    <property type="entry name" value="AMP-bd_C"/>
</dbReference>
<name>A0A3Q9J0D9_9MICO</name>
<feature type="domain" description="AMP-binding enzyme C-terminal" evidence="2">
    <location>
        <begin position="441"/>
        <end position="516"/>
    </location>
</feature>
<protein>
    <submittedName>
        <fullName evidence="3">Long-chain-fatty-acid--CoA/3-oxocholest-4-en-26-oate--CoA ligase</fullName>
        <ecNumber evidence="3">6.2.1.3</ecNumber>
    </submittedName>
</protein>
<gene>
    <name evidence="3" type="ORF">CVS47_02988</name>
</gene>
<keyword evidence="3" id="KW-0436">Ligase</keyword>
<dbReference type="InterPro" id="IPR045851">
    <property type="entry name" value="AMP-bd_C_sf"/>
</dbReference>
<feature type="domain" description="AMP-dependent synthetase/ligase" evidence="1">
    <location>
        <begin position="14"/>
        <end position="380"/>
    </location>
</feature>
<accession>A0A3Q9J0D9</accession>
<sequence>MTAVHYSDLWQGIARADPERPAIVTADETLTYGRFAAEAGALSSHLTARGLRPGDAAAMLLYNRPEYLTFLWACLSIGVAPVAINYRYRAGEVRALLDDCDARALIVATSFGGVAAEAIIGLDAPLELISVDDGGAPVDGATPYARVVDAGGAMPSRAPAGADMRLYTGGTTGTPRAVVWDMDTLLHARRQSTWGIIDVEPPSDLAEAVAIAVDPSTPRVVTLPLPPLLHGTAQSTTMGTLALGGTIVLQASAHLDVEEAVRLARTHDVTRVIVAGDAVALPFVEALERDGVVLPRLNSVMSSGMRFSDEVKARLHRQGDIMIVDLLASSEGGPFAFGITRGEHDLPTSLVTTPDTVLLDPDLREVAPESGAVGILAFRGILPVGYYRDPVKTAATFPVIDGHRYVMPGDWARARGDGSIELLGRLSAVVNTGGEKVFPAEVEEALLSHPAVADAIVFGLPDPRFGEVVSAMVVPAPSATIDLTRLTGHVDGKLAGYKKPRHWFVRTSLGRSQTGKVELARVRADAAQELADRHTKESSP</sequence>
<dbReference type="Pfam" id="PF00501">
    <property type="entry name" value="AMP-binding"/>
    <property type="match status" value="1"/>
</dbReference>
<dbReference type="RefSeq" id="WP_127096774.1">
    <property type="nucleotide sequence ID" value="NZ_CP031423.1"/>
</dbReference>
<dbReference type="PANTHER" id="PTHR43767">
    <property type="entry name" value="LONG-CHAIN-FATTY-ACID--COA LIGASE"/>
    <property type="match status" value="1"/>
</dbReference>
<dbReference type="EC" id="6.2.1.3" evidence="3"/>
<dbReference type="Pfam" id="PF13193">
    <property type="entry name" value="AMP-binding_C"/>
    <property type="match status" value="1"/>
</dbReference>
<keyword evidence="4" id="KW-1185">Reference proteome</keyword>
<proteinExistence type="predicted"/>
<dbReference type="Gene3D" id="3.30.300.30">
    <property type="match status" value="1"/>
</dbReference>
<evidence type="ECO:0000259" key="1">
    <source>
        <dbReference type="Pfam" id="PF00501"/>
    </source>
</evidence>
<evidence type="ECO:0000259" key="2">
    <source>
        <dbReference type="Pfam" id="PF13193"/>
    </source>
</evidence>
<dbReference type="InterPro" id="IPR042099">
    <property type="entry name" value="ANL_N_sf"/>
</dbReference>
<dbReference type="KEGG" id="mlv:CVS47_02988"/>
<dbReference type="EMBL" id="CP031423">
    <property type="protein sequence ID" value="AZS38335.1"/>
    <property type="molecule type" value="Genomic_DNA"/>
</dbReference>
<evidence type="ECO:0000313" key="4">
    <source>
        <dbReference type="Proteomes" id="UP000276888"/>
    </source>
</evidence>